<dbReference type="GO" id="GO:0009289">
    <property type="term" value="C:pilus"/>
    <property type="evidence" value="ECO:0007669"/>
    <property type="project" value="InterPro"/>
</dbReference>
<dbReference type="AlphaFoldDB" id="A0A6P2TNH0"/>
<dbReference type="Pfam" id="PF00419">
    <property type="entry name" value="Fimbrial"/>
    <property type="match status" value="1"/>
</dbReference>
<name>A0A6P2TNH0_BURL3</name>
<accession>A0A6P2TNH0</accession>
<dbReference type="InterPro" id="IPR008966">
    <property type="entry name" value="Adhesion_dom_sf"/>
</dbReference>
<evidence type="ECO:0000259" key="3">
    <source>
        <dbReference type="Pfam" id="PF00419"/>
    </source>
</evidence>
<dbReference type="GO" id="GO:0043709">
    <property type="term" value="P:cell adhesion involved in single-species biofilm formation"/>
    <property type="evidence" value="ECO:0007669"/>
    <property type="project" value="TreeGrafter"/>
</dbReference>
<evidence type="ECO:0000256" key="1">
    <source>
        <dbReference type="ARBA" id="ARBA00022729"/>
    </source>
</evidence>
<dbReference type="PANTHER" id="PTHR33420">
    <property type="entry name" value="FIMBRIAL SUBUNIT ELFA-RELATED"/>
    <property type="match status" value="1"/>
</dbReference>
<dbReference type="EMBL" id="CABVQH010000005">
    <property type="protein sequence ID" value="VWC65414.1"/>
    <property type="molecule type" value="Genomic_DNA"/>
</dbReference>
<dbReference type="Gene3D" id="2.60.40.1090">
    <property type="entry name" value="Fimbrial-type adhesion domain"/>
    <property type="match status" value="1"/>
</dbReference>
<gene>
    <name evidence="4" type="ORF">BLA18109_02094</name>
</gene>
<dbReference type="SUPFAM" id="SSF49401">
    <property type="entry name" value="Bacterial adhesins"/>
    <property type="match status" value="1"/>
</dbReference>
<dbReference type="InterPro" id="IPR036937">
    <property type="entry name" value="Adhesion_dom_fimbrial_sf"/>
</dbReference>
<organism evidence="4 5">
    <name type="scientific">Burkholderia lata (strain ATCC 17760 / DSM 23089 / LMG 22485 / NCIMB 9086 / R18194 / 383)</name>
    <dbReference type="NCBI Taxonomy" id="482957"/>
    <lineage>
        <taxon>Bacteria</taxon>
        <taxon>Pseudomonadati</taxon>
        <taxon>Pseudomonadota</taxon>
        <taxon>Betaproteobacteria</taxon>
        <taxon>Burkholderiales</taxon>
        <taxon>Burkholderiaceae</taxon>
        <taxon>Burkholderia</taxon>
        <taxon>Burkholderia cepacia complex</taxon>
    </lineage>
</organism>
<feature type="signal peptide" evidence="2">
    <location>
        <begin position="1"/>
        <end position="21"/>
    </location>
</feature>
<protein>
    <submittedName>
        <fullName evidence="4">Fimbria adhesin protein</fullName>
    </submittedName>
</protein>
<dbReference type="Gene3D" id="2.60.40.3310">
    <property type="match status" value="1"/>
</dbReference>
<dbReference type="InterPro" id="IPR050263">
    <property type="entry name" value="Bact_Fimbrial_Adh_Pro"/>
</dbReference>
<evidence type="ECO:0000313" key="5">
    <source>
        <dbReference type="Proteomes" id="UP000494260"/>
    </source>
</evidence>
<evidence type="ECO:0000256" key="2">
    <source>
        <dbReference type="SAM" id="SignalP"/>
    </source>
</evidence>
<reference evidence="4 5" key="1">
    <citation type="submission" date="2019-09" db="EMBL/GenBank/DDBJ databases">
        <authorList>
            <person name="Depoorter E."/>
        </authorList>
    </citation>
    <scope>NUCLEOTIDE SEQUENCE [LARGE SCALE GENOMIC DNA]</scope>
    <source>
        <strain evidence="4">R-18109</strain>
    </source>
</reference>
<dbReference type="Proteomes" id="UP000494260">
    <property type="component" value="Unassembled WGS sequence"/>
</dbReference>
<proteinExistence type="predicted"/>
<dbReference type="InterPro" id="IPR000259">
    <property type="entry name" value="Adhesion_dom_fimbrial"/>
</dbReference>
<keyword evidence="1 2" id="KW-0732">Signal</keyword>
<feature type="chain" id="PRO_5026724105" evidence="2">
    <location>
        <begin position="22"/>
        <end position="336"/>
    </location>
</feature>
<sequence>MTLIKFSLILLASTLPLSALAKCTAVTTDGRDYYIVKVRGFEPPPFSPGDIPIGGVIYEATANGLVFTNAVYPWSPAYNCPEGLTIYKNGVGTPGSNNVFPTGIPNVGIRILDYSKQSYPIRDTSWVYYDGYWNTNYAPTIQLIKTGNITEGGVLSGAYARYQNNSAAGQILVEYQYSKPVLVTPKVPTCTVTTPRIPVQMGSTLATTTFKGVGTTAPPLNFSIGLSCSGGDTGTSVNAYVTLTDATKPGNRSTTLSLSSDSDAAGVGIQILKDDVVLGYGPDSSALDNPNRWLAGRVRQGEAGMTIPLQARYVQTEQRIKAGIANAYASFTMSYQ</sequence>
<evidence type="ECO:0000313" key="4">
    <source>
        <dbReference type="EMBL" id="VWC65414.1"/>
    </source>
</evidence>
<dbReference type="PANTHER" id="PTHR33420:SF3">
    <property type="entry name" value="FIMBRIAL SUBUNIT ELFA"/>
    <property type="match status" value="1"/>
</dbReference>
<dbReference type="RefSeq" id="WP_174950428.1">
    <property type="nucleotide sequence ID" value="NZ_CABVQH010000005.1"/>
</dbReference>
<feature type="domain" description="Fimbrial-type adhesion" evidence="3">
    <location>
        <begin position="188"/>
        <end position="336"/>
    </location>
</feature>